<keyword evidence="2" id="KW-1185">Reference proteome</keyword>
<organism evidence="1 2">
    <name type="scientific">Puccinia striiformis f. sp. tritici</name>
    <dbReference type="NCBI Taxonomy" id="168172"/>
    <lineage>
        <taxon>Eukaryota</taxon>
        <taxon>Fungi</taxon>
        <taxon>Dikarya</taxon>
        <taxon>Basidiomycota</taxon>
        <taxon>Pucciniomycotina</taxon>
        <taxon>Pucciniomycetes</taxon>
        <taxon>Pucciniales</taxon>
        <taxon>Pucciniaceae</taxon>
        <taxon>Puccinia</taxon>
    </lineage>
</organism>
<dbReference type="Proteomes" id="UP001060170">
    <property type="component" value="Chromosome 5"/>
</dbReference>
<comment type="caution">
    <text evidence="1">The sequence shown here is derived from an EMBL/GenBank/DDBJ whole genome shotgun (WGS) entry which is preliminary data.</text>
</comment>
<protein>
    <submittedName>
        <fullName evidence="1">Uncharacterized protein</fullName>
    </submittedName>
</protein>
<proteinExistence type="predicted"/>
<dbReference type="EMBL" id="CM045869">
    <property type="protein sequence ID" value="KAI7955103.1"/>
    <property type="molecule type" value="Genomic_DNA"/>
</dbReference>
<reference evidence="1 2" key="3">
    <citation type="journal article" date="2022" name="Microbiol. Spectr.">
        <title>Folding features and dynamics of 3D genome architecture in plant fungal pathogens.</title>
        <authorList>
            <person name="Xia C."/>
        </authorList>
    </citation>
    <scope>NUCLEOTIDE SEQUENCE [LARGE SCALE GENOMIC DNA]</scope>
    <source>
        <strain evidence="1 2">93-210</strain>
    </source>
</reference>
<reference evidence="2" key="2">
    <citation type="journal article" date="2018" name="Mol. Plant Microbe Interact.">
        <title>Genome sequence resources for the wheat stripe rust pathogen (Puccinia striiformis f. sp. tritici) and the barley stripe rust pathogen (Puccinia striiformis f. sp. hordei).</title>
        <authorList>
            <person name="Xia C."/>
            <person name="Wang M."/>
            <person name="Yin C."/>
            <person name="Cornejo O.E."/>
            <person name="Hulbert S.H."/>
            <person name="Chen X."/>
        </authorList>
    </citation>
    <scope>NUCLEOTIDE SEQUENCE [LARGE SCALE GENOMIC DNA]</scope>
    <source>
        <strain evidence="2">93-210</strain>
    </source>
</reference>
<sequence length="152" mass="16334">MVNSGLESFSSDISDEVWVRYSPGPSSPHSGISDQSATMLRLTVLLTSDALTWTTRNSSSGLSATTDIEHRSTACPLKTCPCSDNPGTSAHQNQPVSDADSLTTEPNEPHPTSTEPNEFHHTSTEADRSQLSEGEKSGKRNPFNACDIQVID</sequence>
<evidence type="ECO:0000313" key="2">
    <source>
        <dbReference type="Proteomes" id="UP001060170"/>
    </source>
</evidence>
<reference evidence="2" key="1">
    <citation type="journal article" date="2018" name="BMC Genomics">
        <title>Genomic insights into host adaptation between the wheat stripe rust pathogen (Puccinia striiformis f. sp. tritici) and the barley stripe rust pathogen (Puccinia striiformis f. sp. hordei).</title>
        <authorList>
            <person name="Xia C."/>
            <person name="Wang M."/>
            <person name="Yin C."/>
            <person name="Cornejo O.E."/>
            <person name="Hulbert S.H."/>
            <person name="Chen X."/>
        </authorList>
    </citation>
    <scope>NUCLEOTIDE SEQUENCE [LARGE SCALE GENOMIC DNA]</scope>
    <source>
        <strain evidence="2">93-210</strain>
    </source>
</reference>
<gene>
    <name evidence="1" type="ORF">MJO28_005503</name>
</gene>
<accession>A0ACC0EKW5</accession>
<evidence type="ECO:0000313" key="1">
    <source>
        <dbReference type="EMBL" id="KAI7955103.1"/>
    </source>
</evidence>
<name>A0ACC0EKW5_9BASI</name>